<dbReference type="GO" id="GO:0000155">
    <property type="term" value="F:phosphorelay sensor kinase activity"/>
    <property type="evidence" value="ECO:0007669"/>
    <property type="project" value="InterPro"/>
</dbReference>
<comment type="caution">
    <text evidence="12">The sequence shown here is derived from an EMBL/GenBank/DDBJ whole genome shotgun (WGS) entry which is preliminary data.</text>
</comment>
<evidence type="ECO:0000256" key="6">
    <source>
        <dbReference type="ARBA" id="ARBA00022692"/>
    </source>
</evidence>
<gene>
    <name evidence="12" type="ORF">IV417_13905</name>
</gene>
<comment type="catalytic activity">
    <reaction evidence="1">
        <text>ATP + protein L-histidine = ADP + protein N-phospho-L-histidine.</text>
        <dbReference type="EC" id="2.7.13.3"/>
    </reaction>
</comment>
<evidence type="ECO:0000256" key="2">
    <source>
        <dbReference type="ARBA" id="ARBA00004370"/>
    </source>
</evidence>
<dbReference type="InterPro" id="IPR003594">
    <property type="entry name" value="HATPase_dom"/>
</dbReference>
<feature type="transmembrane region" description="Helical" evidence="10">
    <location>
        <begin position="164"/>
        <end position="183"/>
    </location>
</feature>
<dbReference type="SUPFAM" id="SSF47384">
    <property type="entry name" value="Homodimeric domain of signal transducing histidine kinase"/>
    <property type="match status" value="1"/>
</dbReference>
<dbReference type="InterPro" id="IPR003661">
    <property type="entry name" value="HisK_dim/P_dom"/>
</dbReference>
<dbReference type="CDD" id="cd00075">
    <property type="entry name" value="HATPase"/>
    <property type="match status" value="1"/>
</dbReference>
<evidence type="ECO:0000313" key="13">
    <source>
        <dbReference type="Proteomes" id="UP001315686"/>
    </source>
</evidence>
<dbReference type="Gene3D" id="1.10.287.130">
    <property type="match status" value="1"/>
</dbReference>
<evidence type="ECO:0000256" key="4">
    <source>
        <dbReference type="ARBA" id="ARBA00022553"/>
    </source>
</evidence>
<evidence type="ECO:0000256" key="8">
    <source>
        <dbReference type="ARBA" id="ARBA00022989"/>
    </source>
</evidence>
<keyword evidence="4" id="KW-0597">Phosphoprotein</keyword>
<name>A0AAP2G4N7_9RHOB</name>
<dbReference type="InterPro" id="IPR050428">
    <property type="entry name" value="TCS_sensor_his_kinase"/>
</dbReference>
<dbReference type="GO" id="GO:0005886">
    <property type="term" value="C:plasma membrane"/>
    <property type="evidence" value="ECO:0007669"/>
    <property type="project" value="TreeGrafter"/>
</dbReference>
<organism evidence="12 13">
    <name type="scientific">Harenicola maris</name>
    <dbReference type="NCBI Taxonomy" id="2841044"/>
    <lineage>
        <taxon>Bacteria</taxon>
        <taxon>Pseudomonadati</taxon>
        <taxon>Pseudomonadota</taxon>
        <taxon>Alphaproteobacteria</taxon>
        <taxon>Rhodobacterales</taxon>
        <taxon>Paracoccaceae</taxon>
        <taxon>Harenicola</taxon>
    </lineage>
</organism>
<dbReference type="PANTHER" id="PTHR45436">
    <property type="entry name" value="SENSOR HISTIDINE KINASE YKOH"/>
    <property type="match status" value="1"/>
</dbReference>
<dbReference type="RefSeq" id="WP_327794714.1">
    <property type="nucleotide sequence ID" value="NZ_JADQAZ010000003.1"/>
</dbReference>
<keyword evidence="6 10" id="KW-0812">Transmembrane</keyword>
<evidence type="ECO:0000256" key="3">
    <source>
        <dbReference type="ARBA" id="ARBA00012438"/>
    </source>
</evidence>
<dbReference type="Pfam" id="PF08521">
    <property type="entry name" value="2CSK_N"/>
    <property type="match status" value="1"/>
</dbReference>
<dbReference type="SMART" id="SM00387">
    <property type="entry name" value="HATPase_c"/>
    <property type="match status" value="1"/>
</dbReference>
<dbReference type="InterPro" id="IPR013727">
    <property type="entry name" value="2CSK_N"/>
</dbReference>
<proteinExistence type="predicted"/>
<reference evidence="12 13" key="1">
    <citation type="journal article" date="2021" name="Arch. Microbiol.">
        <title>Harenicola maris gen. nov., sp. nov. isolated from the Sea of Japan shallow sediments.</title>
        <authorList>
            <person name="Romanenko L.A."/>
            <person name="Kurilenko V.V."/>
            <person name="Chernysheva N.Y."/>
            <person name="Tekutyeva L.A."/>
            <person name="Velansky P.V."/>
            <person name="Svetashev V.I."/>
            <person name="Isaeva M.P."/>
        </authorList>
    </citation>
    <scope>NUCLEOTIDE SEQUENCE [LARGE SCALE GENOMIC DNA]</scope>
    <source>
        <strain evidence="12 13">KMM 3653</strain>
    </source>
</reference>
<dbReference type="EC" id="2.7.13.3" evidence="3"/>
<dbReference type="EMBL" id="JADQAZ010000003">
    <property type="protein sequence ID" value="MBT0958480.1"/>
    <property type="molecule type" value="Genomic_DNA"/>
</dbReference>
<dbReference type="CDD" id="cd00082">
    <property type="entry name" value="HisKA"/>
    <property type="match status" value="1"/>
</dbReference>
<dbReference type="SUPFAM" id="SSF55874">
    <property type="entry name" value="ATPase domain of HSP90 chaperone/DNA topoisomerase II/histidine kinase"/>
    <property type="match status" value="1"/>
</dbReference>
<protein>
    <recommendedName>
        <fullName evidence="3">histidine kinase</fullName>
        <ecNumber evidence="3">2.7.13.3</ecNumber>
    </recommendedName>
</protein>
<feature type="domain" description="Histidine kinase" evidence="11">
    <location>
        <begin position="243"/>
        <end position="454"/>
    </location>
</feature>
<evidence type="ECO:0000256" key="10">
    <source>
        <dbReference type="SAM" id="Phobius"/>
    </source>
</evidence>
<accession>A0AAP2G4N7</accession>
<dbReference type="InterPro" id="IPR036890">
    <property type="entry name" value="HATPase_C_sf"/>
</dbReference>
<dbReference type="InterPro" id="IPR005467">
    <property type="entry name" value="His_kinase_dom"/>
</dbReference>
<dbReference type="Proteomes" id="UP001315686">
    <property type="component" value="Unassembled WGS sequence"/>
</dbReference>
<keyword evidence="7 12" id="KW-0418">Kinase</keyword>
<evidence type="ECO:0000256" key="1">
    <source>
        <dbReference type="ARBA" id="ARBA00000085"/>
    </source>
</evidence>
<keyword evidence="5" id="KW-0808">Transferase</keyword>
<dbReference type="SMART" id="SM00388">
    <property type="entry name" value="HisKA"/>
    <property type="match status" value="1"/>
</dbReference>
<evidence type="ECO:0000256" key="7">
    <source>
        <dbReference type="ARBA" id="ARBA00022777"/>
    </source>
</evidence>
<dbReference type="AlphaFoldDB" id="A0AAP2G4N7"/>
<evidence type="ECO:0000313" key="12">
    <source>
        <dbReference type="EMBL" id="MBT0958480.1"/>
    </source>
</evidence>
<evidence type="ECO:0000256" key="5">
    <source>
        <dbReference type="ARBA" id="ARBA00022679"/>
    </source>
</evidence>
<evidence type="ECO:0000259" key="11">
    <source>
        <dbReference type="PROSITE" id="PS50109"/>
    </source>
</evidence>
<comment type="subcellular location">
    <subcellularLocation>
        <location evidence="2">Membrane</location>
    </subcellularLocation>
</comment>
<evidence type="ECO:0000256" key="9">
    <source>
        <dbReference type="ARBA" id="ARBA00023136"/>
    </source>
</evidence>
<dbReference type="Gene3D" id="3.30.565.10">
    <property type="entry name" value="Histidine kinase-like ATPase, C-terminal domain"/>
    <property type="match status" value="1"/>
</dbReference>
<dbReference type="InterPro" id="IPR036097">
    <property type="entry name" value="HisK_dim/P_sf"/>
</dbReference>
<dbReference type="Pfam" id="PF02518">
    <property type="entry name" value="HATPase_c"/>
    <property type="match status" value="1"/>
</dbReference>
<sequence length="455" mass="48564">MKAQSLRARLIAIILLPLMLVAAAAAVWQYRNATQRAEEIFDRGLLSAALAISRDVALSDGDALSSTTRRLIGDTSGGGLFYHVFAPDGVFVTGYSTPPLPPKSAEAPSAEPLYFDAVYQGRNVRVLRFLDATTIDDVAGLFTISVWQDMGVRNAFVRDVASRSIAVIMLLLLSVALIVWFGVRLGLRPLLDLQEAIARRTPSELEPIRRNIPVEARGIVSTLNALLDRVSRRISSKDEFISNAAHQLRNPIAGVLALAEAVEHAPTLKASKARSAELVTAARDAAHLTNQLLSFERAKGSDTGQNGAPLDLCALIKTAASRFEAQQSEPALRVTLDLPSAPCKVFGDSIMLQEALLNLLTNAALHGGPQITEVTLSLTTTPAQALLRVFDDGRGIAPKDRILAKGRFSQAGAGPGTGLGLPIAAQVMENHGGDLVIEDSENGASFLLTLPLHRG</sequence>
<dbReference type="PROSITE" id="PS50109">
    <property type="entry name" value="HIS_KIN"/>
    <property type="match status" value="1"/>
</dbReference>
<dbReference type="PANTHER" id="PTHR45436:SF1">
    <property type="entry name" value="SENSOR PROTEIN QSEC"/>
    <property type="match status" value="1"/>
</dbReference>
<dbReference type="PRINTS" id="PR00344">
    <property type="entry name" value="BCTRLSENSOR"/>
</dbReference>
<keyword evidence="13" id="KW-1185">Reference proteome</keyword>
<dbReference type="Pfam" id="PF00512">
    <property type="entry name" value="HisKA"/>
    <property type="match status" value="1"/>
</dbReference>
<dbReference type="InterPro" id="IPR004358">
    <property type="entry name" value="Sig_transdc_His_kin-like_C"/>
</dbReference>
<keyword evidence="9 10" id="KW-0472">Membrane</keyword>
<keyword evidence="8 10" id="KW-1133">Transmembrane helix</keyword>